<proteinExistence type="predicted"/>
<organism evidence="2 3">
    <name type="scientific">Kitasatospora cystarginea</name>
    <dbReference type="NCBI Taxonomy" id="58350"/>
    <lineage>
        <taxon>Bacteria</taxon>
        <taxon>Bacillati</taxon>
        <taxon>Actinomycetota</taxon>
        <taxon>Actinomycetes</taxon>
        <taxon>Kitasatosporales</taxon>
        <taxon>Streptomycetaceae</taxon>
        <taxon>Kitasatospora</taxon>
    </lineage>
</organism>
<evidence type="ECO:0000256" key="1">
    <source>
        <dbReference type="SAM" id="MobiDB-lite"/>
    </source>
</evidence>
<name>A0ABN3E0A1_9ACTN</name>
<dbReference type="RefSeq" id="WP_344636789.1">
    <property type="nucleotide sequence ID" value="NZ_BAAATR010000011.1"/>
</dbReference>
<dbReference type="Proteomes" id="UP001500305">
    <property type="component" value="Unassembled WGS sequence"/>
</dbReference>
<comment type="caution">
    <text evidence="2">The sequence shown here is derived from an EMBL/GenBank/DDBJ whole genome shotgun (WGS) entry which is preliminary data.</text>
</comment>
<protein>
    <submittedName>
        <fullName evidence="2">Uncharacterized protein</fullName>
    </submittedName>
</protein>
<feature type="region of interest" description="Disordered" evidence="1">
    <location>
        <begin position="1"/>
        <end position="24"/>
    </location>
</feature>
<sequence length="95" mass="9815">MAASTGPRPNTPAKSGRSRLQRIAAESRAAARAAEAELADALRQAGLVLPSLATEHQADYFTGIVLVDLGRARPDVVSRLAALVRRGVAAAESGP</sequence>
<reference evidence="2 3" key="1">
    <citation type="journal article" date="2019" name="Int. J. Syst. Evol. Microbiol.">
        <title>The Global Catalogue of Microorganisms (GCM) 10K type strain sequencing project: providing services to taxonomists for standard genome sequencing and annotation.</title>
        <authorList>
            <consortium name="The Broad Institute Genomics Platform"/>
            <consortium name="The Broad Institute Genome Sequencing Center for Infectious Disease"/>
            <person name="Wu L."/>
            <person name="Ma J."/>
        </authorList>
    </citation>
    <scope>NUCLEOTIDE SEQUENCE [LARGE SCALE GENOMIC DNA]</scope>
    <source>
        <strain evidence="2 3">JCM 7356</strain>
    </source>
</reference>
<evidence type="ECO:0000313" key="2">
    <source>
        <dbReference type="EMBL" id="GAA2245541.1"/>
    </source>
</evidence>
<keyword evidence="3" id="KW-1185">Reference proteome</keyword>
<accession>A0ABN3E0A1</accession>
<evidence type="ECO:0000313" key="3">
    <source>
        <dbReference type="Proteomes" id="UP001500305"/>
    </source>
</evidence>
<dbReference type="EMBL" id="BAAATR010000011">
    <property type="protein sequence ID" value="GAA2245541.1"/>
    <property type="molecule type" value="Genomic_DNA"/>
</dbReference>
<gene>
    <name evidence="2" type="ORF">GCM10010430_29280</name>
</gene>